<dbReference type="Proteomes" id="UP001610446">
    <property type="component" value="Unassembled WGS sequence"/>
</dbReference>
<dbReference type="EMBL" id="JBFXLU010000308">
    <property type="protein sequence ID" value="KAL2830376.1"/>
    <property type="molecule type" value="Genomic_DNA"/>
</dbReference>
<gene>
    <name evidence="2" type="ORF">BJY01DRAFT_260912</name>
</gene>
<dbReference type="PANTHER" id="PTHR21310:SF58">
    <property type="entry name" value="AMINOGLYCOSIDE PHOSPHOTRANSFERASE DOMAIN-CONTAINING PROTEIN"/>
    <property type="match status" value="1"/>
</dbReference>
<accession>A0ABR4IRI6</accession>
<dbReference type="SUPFAM" id="SSF56112">
    <property type="entry name" value="Protein kinase-like (PK-like)"/>
    <property type="match status" value="1"/>
</dbReference>
<reference evidence="2 3" key="1">
    <citation type="submission" date="2024-07" db="EMBL/GenBank/DDBJ databases">
        <title>Section-level genome sequencing and comparative genomics of Aspergillus sections Usti and Cavernicolus.</title>
        <authorList>
            <consortium name="Lawrence Berkeley National Laboratory"/>
            <person name="Nybo J.L."/>
            <person name="Vesth T.C."/>
            <person name="Theobald S."/>
            <person name="Frisvad J.C."/>
            <person name="Larsen T.O."/>
            <person name="Kjaerboelling I."/>
            <person name="Rothschild-Mancinelli K."/>
            <person name="Lyhne E.K."/>
            <person name="Kogle M.E."/>
            <person name="Barry K."/>
            <person name="Clum A."/>
            <person name="Na H."/>
            <person name="Ledsgaard L."/>
            <person name="Lin J."/>
            <person name="Lipzen A."/>
            <person name="Kuo A."/>
            <person name="Riley R."/>
            <person name="Mondo S."/>
            <person name="Labutti K."/>
            <person name="Haridas S."/>
            <person name="Pangalinan J."/>
            <person name="Salamov A.A."/>
            <person name="Simmons B.A."/>
            <person name="Magnuson J.K."/>
            <person name="Chen J."/>
            <person name="Drula E."/>
            <person name="Henrissat B."/>
            <person name="Wiebenga A."/>
            <person name="Lubbers R.J."/>
            <person name="Gomes A.C."/>
            <person name="Makela M.R."/>
            <person name="Stajich J."/>
            <person name="Grigoriev I.V."/>
            <person name="Mortensen U.H."/>
            <person name="De Vries R.P."/>
            <person name="Baker S.E."/>
            <person name="Andersen M.R."/>
        </authorList>
    </citation>
    <scope>NUCLEOTIDE SEQUENCE [LARGE SCALE GENOMIC DNA]</scope>
    <source>
        <strain evidence="2 3">CBS 123904</strain>
    </source>
</reference>
<sequence>MVLHSLFARKVIRLGDKVVKSGPNLQAHEADNLHFIAANTTIPVPRIYDLRGLKGDYIWGANRGKPIIRRLDALGGGPFDSEQEFNDFILADHVQTIPGLLKLYAKHALVDTHEIVFTHIDLVPRNILVDYNARITAVMDWEYSGWYPEY</sequence>
<dbReference type="PANTHER" id="PTHR21310">
    <property type="entry name" value="AMINOGLYCOSIDE PHOSPHOTRANSFERASE-RELATED-RELATED"/>
    <property type="match status" value="1"/>
</dbReference>
<keyword evidence="3" id="KW-1185">Reference proteome</keyword>
<dbReference type="InterPro" id="IPR051678">
    <property type="entry name" value="AGP_Transferase"/>
</dbReference>
<comment type="caution">
    <text evidence="2">The sequence shown here is derived from an EMBL/GenBank/DDBJ whole genome shotgun (WGS) entry which is preliminary data.</text>
</comment>
<evidence type="ECO:0000259" key="1">
    <source>
        <dbReference type="Pfam" id="PF01636"/>
    </source>
</evidence>
<evidence type="ECO:0000313" key="3">
    <source>
        <dbReference type="Proteomes" id="UP001610446"/>
    </source>
</evidence>
<evidence type="ECO:0000313" key="2">
    <source>
        <dbReference type="EMBL" id="KAL2830376.1"/>
    </source>
</evidence>
<proteinExistence type="predicted"/>
<dbReference type="InterPro" id="IPR011009">
    <property type="entry name" value="Kinase-like_dom_sf"/>
</dbReference>
<dbReference type="Pfam" id="PF01636">
    <property type="entry name" value="APH"/>
    <property type="match status" value="1"/>
</dbReference>
<feature type="domain" description="Aminoglycoside phosphotransferase" evidence="1">
    <location>
        <begin position="108"/>
        <end position="148"/>
    </location>
</feature>
<organism evidence="2 3">
    <name type="scientific">Aspergillus pseudoustus</name>
    <dbReference type="NCBI Taxonomy" id="1810923"/>
    <lineage>
        <taxon>Eukaryota</taxon>
        <taxon>Fungi</taxon>
        <taxon>Dikarya</taxon>
        <taxon>Ascomycota</taxon>
        <taxon>Pezizomycotina</taxon>
        <taxon>Eurotiomycetes</taxon>
        <taxon>Eurotiomycetidae</taxon>
        <taxon>Eurotiales</taxon>
        <taxon>Aspergillaceae</taxon>
        <taxon>Aspergillus</taxon>
        <taxon>Aspergillus subgen. Nidulantes</taxon>
    </lineage>
</organism>
<protein>
    <recommendedName>
        <fullName evidence="1">Aminoglycoside phosphotransferase domain-containing protein</fullName>
    </recommendedName>
</protein>
<name>A0ABR4IRI6_9EURO</name>
<dbReference type="Gene3D" id="3.90.1200.10">
    <property type="match status" value="1"/>
</dbReference>
<dbReference type="InterPro" id="IPR002575">
    <property type="entry name" value="Aminoglycoside_PTrfase"/>
</dbReference>